<evidence type="ECO:0000313" key="3">
    <source>
        <dbReference type="Proteomes" id="UP001209878"/>
    </source>
</evidence>
<protein>
    <submittedName>
        <fullName evidence="2">Uncharacterized protein</fullName>
    </submittedName>
</protein>
<proteinExistence type="predicted"/>
<dbReference type="AlphaFoldDB" id="A0AAD9J9L6"/>
<comment type="caution">
    <text evidence="2">The sequence shown here is derived from an EMBL/GenBank/DDBJ whole genome shotgun (WGS) entry which is preliminary data.</text>
</comment>
<reference evidence="2" key="1">
    <citation type="journal article" date="2023" name="Mol. Biol. Evol.">
        <title>Third-Generation Sequencing Reveals the Adaptive Role of the Epigenome in Three Deep-Sea Polychaetes.</title>
        <authorList>
            <person name="Perez M."/>
            <person name="Aroh O."/>
            <person name="Sun Y."/>
            <person name="Lan Y."/>
            <person name="Juniper S.K."/>
            <person name="Young C.R."/>
            <person name="Angers B."/>
            <person name="Qian P.Y."/>
        </authorList>
    </citation>
    <scope>NUCLEOTIDE SEQUENCE</scope>
    <source>
        <strain evidence="2">R07B-5</strain>
    </source>
</reference>
<dbReference type="Proteomes" id="UP001209878">
    <property type="component" value="Unassembled WGS sequence"/>
</dbReference>
<dbReference type="EMBL" id="JAODUO010003133">
    <property type="protein sequence ID" value="KAK2148757.1"/>
    <property type="molecule type" value="Genomic_DNA"/>
</dbReference>
<sequence length="124" mass="13548">MNPREVVNLTCAVPLYAWGRYLFVAANASENIFHLAEVEVYDGRVVACSPQPSDRDGSGGRRRLSRLPGDGVKGGPVQAPQFPFAPPGQCVFECDCSDTECVNIHLVILSAPDHSRKLCEIFIM</sequence>
<evidence type="ECO:0000256" key="1">
    <source>
        <dbReference type="SAM" id="MobiDB-lite"/>
    </source>
</evidence>
<name>A0AAD9J9L6_RIDPI</name>
<keyword evidence="3" id="KW-1185">Reference proteome</keyword>
<organism evidence="2 3">
    <name type="scientific">Ridgeia piscesae</name>
    <name type="common">Tubeworm</name>
    <dbReference type="NCBI Taxonomy" id="27915"/>
    <lineage>
        <taxon>Eukaryota</taxon>
        <taxon>Metazoa</taxon>
        <taxon>Spiralia</taxon>
        <taxon>Lophotrochozoa</taxon>
        <taxon>Annelida</taxon>
        <taxon>Polychaeta</taxon>
        <taxon>Sedentaria</taxon>
        <taxon>Canalipalpata</taxon>
        <taxon>Sabellida</taxon>
        <taxon>Siboglinidae</taxon>
        <taxon>Ridgeia</taxon>
    </lineage>
</organism>
<feature type="compositionally biased region" description="Low complexity" evidence="1">
    <location>
        <begin position="66"/>
        <end position="75"/>
    </location>
</feature>
<accession>A0AAD9J9L6</accession>
<feature type="region of interest" description="Disordered" evidence="1">
    <location>
        <begin position="49"/>
        <end position="75"/>
    </location>
</feature>
<evidence type="ECO:0000313" key="2">
    <source>
        <dbReference type="EMBL" id="KAK2148757.1"/>
    </source>
</evidence>
<gene>
    <name evidence="2" type="ORF">NP493_3151g00003</name>
</gene>